<feature type="non-terminal residue" evidence="1">
    <location>
        <position position="1"/>
    </location>
</feature>
<reference evidence="1 2" key="1">
    <citation type="journal article" date="2023" name="Plants (Basel)">
        <title>Bridging the Gap: Combining Genomics and Transcriptomics Approaches to Understand Stylosanthes scabra, an Orphan Legume from the Brazilian Caatinga.</title>
        <authorList>
            <person name="Ferreira-Neto J.R.C."/>
            <person name="da Silva M.D."/>
            <person name="Binneck E."/>
            <person name="de Melo N.F."/>
            <person name="da Silva R.H."/>
            <person name="de Melo A.L.T.M."/>
            <person name="Pandolfi V."/>
            <person name="Bustamante F.O."/>
            <person name="Brasileiro-Vidal A.C."/>
            <person name="Benko-Iseppon A.M."/>
        </authorList>
    </citation>
    <scope>NUCLEOTIDE SEQUENCE [LARGE SCALE GENOMIC DNA]</scope>
    <source>
        <tissue evidence="1">Leaves</tissue>
    </source>
</reference>
<dbReference type="EMBL" id="JASCZI010032447">
    <property type="protein sequence ID" value="MED6128263.1"/>
    <property type="molecule type" value="Genomic_DNA"/>
</dbReference>
<evidence type="ECO:0000313" key="2">
    <source>
        <dbReference type="Proteomes" id="UP001341840"/>
    </source>
</evidence>
<protein>
    <submittedName>
        <fullName evidence="1">Uncharacterized protein</fullName>
    </submittedName>
</protein>
<accession>A0ABU6RVU6</accession>
<gene>
    <name evidence="1" type="ORF">PIB30_096001</name>
</gene>
<sequence length="143" mass="16515">RCDVQGKSGIELSLRTTHVPKLQNWHPRTILFTHLKHLKDFEVTCAKSLVDIASMLKEIKEGQQLTPTILKRQPDAPQQTPAKHCGICSCNSHHTDECPQLQEGNTVELTHNFFEGTTIPPYNKQYYTQRWRDNQPTRWSPPQ</sequence>
<evidence type="ECO:0000313" key="1">
    <source>
        <dbReference type="EMBL" id="MED6128263.1"/>
    </source>
</evidence>
<name>A0ABU6RVU6_9FABA</name>
<organism evidence="1 2">
    <name type="scientific">Stylosanthes scabra</name>
    <dbReference type="NCBI Taxonomy" id="79078"/>
    <lineage>
        <taxon>Eukaryota</taxon>
        <taxon>Viridiplantae</taxon>
        <taxon>Streptophyta</taxon>
        <taxon>Embryophyta</taxon>
        <taxon>Tracheophyta</taxon>
        <taxon>Spermatophyta</taxon>
        <taxon>Magnoliopsida</taxon>
        <taxon>eudicotyledons</taxon>
        <taxon>Gunneridae</taxon>
        <taxon>Pentapetalae</taxon>
        <taxon>rosids</taxon>
        <taxon>fabids</taxon>
        <taxon>Fabales</taxon>
        <taxon>Fabaceae</taxon>
        <taxon>Papilionoideae</taxon>
        <taxon>50 kb inversion clade</taxon>
        <taxon>dalbergioids sensu lato</taxon>
        <taxon>Dalbergieae</taxon>
        <taxon>Pterocarpus clade</taxon>
        <taxon>Stylosanthes</taxon>
    </lineage>
</organism>
<keyword evidence="2" id="KW-1185">Reference proteome</keyword>
<comment type="caution">
    <text evidence="1">The sequence shown here is derived from an EMBL/GenBank/DDBJ whole genome shotgun (WGS) entry which is preliminary data.</text>
</comment>
<proteinExistence type="predicted"/>
<dbReference type="Proteomes" id="UP001341840">
    <property type="component" value="Unassembled WGS sequence"/>
</dbReference>